<evidence type="ECO:0000259" key="2">
    <source>
        <dbReference type="Pfam" id="PF24852"/>
    </source>
</evidence>
<proteinExistence type="predicted"/>
<dbReference type="EMBL" id="ANIZ01004436">
    <property type="protein sequence ID" value="ETI30107.1"/>
    <property type="molecule type" value="Genomic_DNA"/>
</dbReference>
<dbReference type="InterPro" id="IPR056143">
    <property type="entry name" value="DUF7726"/>
</dbReference>
<gene>
    <name evidence="3" type="ORF">F443_22771</name>
</gene>
<protein>
    <recommendedName>
        <fullName evidence="2">DUF7726 domain-containing protein</fullName>
    </recommendedName>
</protein>
<dbReference type="HOGENOM" id="CLU_1849054_0_0_1"/>
<dbReference type="Pfam" id="PF24852">
    <property type="entry name" value="DUF7726"/>
    <property type="match status" value="1"/>
</dbReference>
<sequence>MVIRQSTMDCDEMRKKISEFLGEKIITQTAFLKALAKVSANSLRSFISLKRVNTRNTHILNDQHSYTFPQHSNINRTDLRSRVSHKNSTQTISDQHAGTWRDTELDGSSPSVVTDTGDPKKRKATLSLSKDHYQVIQQV</sequence>
<organism evidence="3 4">
    <name type="scientific">Phytophthora nicotianae P1569</name>
    <dbReference type="NCBI Taxonomy" id="1317065"/>
    <lineage>
        <taxon>Eukaryota</taxon>
        <taxon>Sar</taxon>
        <taxon>Stramenopiles</taxon>
        <taxon>Oomycota</taxon>
        <taxon>Peronosporomycetes</taxon>
        <taxon>Peronosporales</taxon>
        <taxon>Peronosporaceae</taxon>
        <taxon>Phytophthora</taxon>
    </lineage>
</organism>
<dbReference type="AlphaFoldDB" id="V9DVQ8"/>
<reference evidence="3 4" key="1">
    <citation type="submission" date="2013-11" db="EMBL/GenBank/DDBJ databases">
        <title>The Genome Sequence of Phytophthora parasitica P1569.</title>
        <authorList>
            <consortium name="The Broad Institute Genomics Platform"/>
            <person name="Russ C."/>
            <person name="Tyler B."/>
            <person name="Panabieres F."/>
            <person name="Shan W."/>
            <person name="Tripathy S."/>
            <person name="Grunwald N."/>
            <person name="Machado M."/>
            <person name="Johnson C.S."/>
            <person name="Arredondo F."/>
            <person name="Hong C."/>
            <person name="Coffey M."/>
            <person name="Young S.K."/>
            <person name="Zeng Q."/>
            <person name="Gargeya S."/>
            <person name="Fitzgerald M."/>
            <person name="Abouelleil A."/>
            <person name="Alvarado L."/>
            <person name="Chapman S.B."/>
            <person name="Gainer-Dewar J."/>
            <person name="Goldberg J."/>
            <person name="Griggs A."/>
            <person name="Gujja S."/>
            <person name="Hansen M."/>
            <person name="Howarth C."/>
            <person name="Imamovic A."/>
            <person name="Ireland A."/>
            <person name="Larimer J."/>
            <person name="McCowan C."/>
            <person name="Murphy C."/>
            <person name="Pearson M."/>
            <person name="Poon T.W."/>
            <person name="Priest M."/>
            <person name="Roberts A."/>
            <person name="Saif S."/>
            <person name="Shea T."/>
            <person name="Sykes S."/>
            <person name="Wortman J."/>
            <person name="Nusbaum C."/>
            <person name="Birren B."/>
        </authorList>
    </citation>
    <scope>NUCLEOTIDE SEQUENCE [LARGE SCALE GENOMIC DNA]</scope>
    <source>
        <strain evidence="3 4">P1569</strain>
    </source>
</reference>
<name>V9DVQ8_PHYNI</name>
<evidence type="ECO:0000313" key="3">
    <source>
        <dbReference type="EMBL" id="ETI30107.1"/>
    </source>
</evidence>
<evidence type="ECO:0000256" key="1">
    <source>
        <dbReference type="SAM" id="MobiDB-lite"/>
    </source>
</evidence>
<feature type="compositionally biased region" description="Polar residues" evidence="1">
    <location>
        <begin position="86"/>
        <end position="96"/>
    </location>
</feature>
<dbReference type="Proteomes" id="UP000018721">
    <property type="component" value="Unassembled WGS sequence"/>
</dbReference>
<keyword evidence="4" id="KW-1185">Reference proteome</keyword>
<feature type="domain" description="DUF7726" evidence="2">
    <location>
        <begin position="7"/>
        <end position="50"/>
    </location>
</feature>
<feature type="region of interest" description="Disordered" evidence="1">
    <location>
        <begin position="68"/>
        <end position="124"/>
    </location>
</feature>
<accession>V9DVQ8</accession>
<comment type="caution">
    <text evidence="3">The sequence shown here is derived from an EMBL/GenBank/DDBJ whole genome shotgun (WGS) entry which is preliminary data.</text>
</comment>
<evidence type="ECO:0000313" key="4">
    <source>
        <dbReference type="Proteomes" id="UP000018721"/>
    </source>
</evidence>